<reference evidence="2" key="1">
    <citation type="submission" date="2016-10" db="EMBL/GenBank/DDBJ databases">
        <authorList>
            <person name="Varghese N."/>
            <person name="Submissions S."/>
        </authorList>
    </citation>
    <scope>NUCLEOTIDE SEQUENCE [LARGE SCALE GENOMIC DNA]</scope>
    <source>
        <strain evidence="2">CGMCC 1.10118</strain>
    </source>
</reference>
<dbReference type="STRING" id="660517.SAMN04487946_101327"/>
<accession>A0A1H3D244</accession>
<dbReference type="EMBL" id="FNPB01000001">
    <property type="protein sequence ID" value="SDX60562.1"/>
    <property type="molecule type" value="Genomic_DNA"/>
</dbReference>
<keyword evidence="2" id="KW-1185">Reference proteome</keyword>
<protein>
    <submittedName>
        <fullName evidence="1">Uncharacterized protein</fullName>
    </submittedName>
</protein>
<evidence type="ECO:0000313" key="2">
    <source>
        <dbReference type="Proteomes" id="UP000199170"/>
    </source>
</evidence>
<gene>
    <name evidence="1" type="ORF">SAMN04487946_101327</name>
</gene>
<dbReference type="AlphaFoldDB" id="A0A1H3D244"/>
<name>A0A1H3D244_9EURY</name>
<sequence>MIRCVPPAAVRQGELTAGASPEQTVAPNQTGFNRRCRNDGKVDIYGDATPIQYVLPEL</sequence>
<proteinExistence type="predicted"/>
<organism evidence="1 2">
    <name type="scientific">Halobellus clavatus</name>
    <dbReference type="NCBI Taxonomy" id="660517"/>
    <lineage>
        <taxon>Archaea</taxon>
        <taxon>Methanobacteriati</taxon>
        <taxon>Methanobacteriota</taxon>
        <taxon>Stenosarchaea group</taxon>
        <taxon>Halobacteria</taxon>
        <taxon>Halobacteriales</taxon>
        <taxon>Haloferacaceae</taxon>
        <taxon>Halobellus</taxon>
    </lineage>
</organism>
<dbReference type="Proteomes" id="UP000199170">
    <property type="component" value="Unassembled WGS sequence"/>
</dbReference>
<evidence type="ECO:0000313" key="1">
    <source>
        <dbReference type="EMBL" id="SDX60562.1"/>
    </source>
</evidence>